<dbReference type="OrthoDB" id="9105435at2"/>
<proteinExistence type="predicted"/>
<dbReference type="KEGG" id="pter:C2L65_42700"/>
<reference evidence="1 2" key="1">
    <citation type="submission" date="2018-01" db="EMBL/GenBank/DDBJ databases">
        <title>Species boundaries and ecological features among Paraburkholderia terrae DSMZ17804T, P. hospita DSMZ17164T and P. caribensis DSMZ13236T.</title>
        <authorList>
            <person name="Pratama A.A."/>
        </authorList>
    </citation>
    <scope>NUCLEOTIDE SEQUENCE [LARGE SCALE GENOMIC DNA]</scope>
    <source>
        <strain evidence="1 2">DSM 17804</strain>
    </source>
</reference>
<gene>
    <name evidence="1" type="ORF">C2L65_42700</name>
</gene>
<name>A0A2I8F419_9BURK</name>
<organism evidence="1 2">
    <name type="scientific">Paraburkholderia terrae</name>
    <dbReference type="NCBI Taxonomy" id="311230"/>
    <lineage>
        <taxon>Bacteria</taxon>
        <taxon>Pseudomonadati</taxon>
        <taxon>Pseudomonadota</taxon>
        <taxon>Betaproteobacteria</taxon>
        <taxon>Burkholderiales</taxon>
        <taxon>Burkholderiaceae</taxon>
        <taxon>Paraburkholderia</taxon>
    </lineage>
</organism>
<dbReference type="Proteomes" id="UP000243502">
    <property type="component" value="Chromosome 4"/>
</dbReference>
<evidence type="ECO:0000313" key="1">
    <source>
        <dbReference type="EMBL" id="AUT66412.1"/>
    </source>
</evidence>
<accession>A0A2I8F419</accession>
<evidence type="ECO:0000313" key="2">
    <source>
        <dbReference type="Proteomes" id="UP000243502"/>
    </source>
</evidence>
<dbReference type="RefSeq" id="WP_042316422.1">
    <property type="nucleotide sequence ID" value="NZ_CP026114.1"/>
</dbReference>
<protein>
    <submittedName>
        <fullName evidence="1">Uncharacterized protein</fullName>
    </submittedName>
</protein>
<sequence>MAQQLTSQIGQPKTEVVREIVQHALRNAATASTSNGAIDVLGEALLELERLVAHRSVCTH</sequence>
<dbReference type="AlphaFoldDB" id="A0A2I8F419"/>
<dbReference type="EMBL" id="CP026114">
    <property type="protein sequence ID" value="AUT66412.1"/>
    <property type="molecule type" value="Genomic_DNA"/>
</dbReference>